<organism evidence="7 8">
    <name type="scientific">Inquilinus limosus MP06</name>
    <dbReference type="NCBI Taxonomy" id="1398085"/>
    <lineage>
        <taxon>Bacteria</taxon>
        <taxon>Pseudomonadati</taxon>
        <taxon>Pseudomonadota</taxon>
        <taxon>Alphaproteobacteria</taxon>
        <taxon>Rhodospirillales</taxon>
        <taxon>Rhodospirillaceae</taxon>
        <taxon>Inquilinus</taxon>
    </lineage>
</organism>
<dbReference type="GO" id="GO:0004407">
    <property type="term" value="F:histone deacetylase activity"/>
    <property type="evidence" value="ECO:0007669"/>
    <property type="project" value="TreeGrafter"/>
</dbReference>
<dbReference type="CDD" id="cd10001">
    <property type="entry name" value="HDAC_classII_APAH"/>
    <property type="match status" value="1"/>
</dbReference>
<dbReference type="Gene3D" id="3.40.800.20">
    <property type="entry name" value="Histone deacetylase domain"/>
    <property type="match status" value="1"/>
</dbReference>
<comment type="caution">
    <text evidence="7">The sequence shown here is derived from an EMBL/GenBank/DDBJ whole genome shotgun (WGS) entry which is preliminary data.</text>
</comment>
<dbReference type="InterPro" id="IPR037138">
    <property type="entry name" value="His_deacetylse_dom_sf"/>
</dbReference>
<name>A0A0A0DCD3_9PROT</name>
<dbReference type="InterPro" id="IPR023696">
    <property type="entry name" value="Ureohydrolase_dom_sf"/>
</dbReference>
<gene>
    <name evidence="7" type="ORF">P409_09005</name>
</gene>
<dbReference type="InterPro" id="IPR023801">
    <property type="entry name" value="His_deacetylse_dom"/>
</dbReference>
<keyword evidence="5" id="KW-0862">Zinc</keyword>
<dbReference type="GO" id="GO:0016787">
    <property type="term" value="F:hydrolase activity"/>
    <property type="evidence" value="ECO:0007669"/>
    <property type="project" value="UniProtKB-KW"/>
</dbReference>
<accession>A0A0A0DCD3</accession>
<evidence type="ECO:0000313" key="7">
    <source>
        <dbReference type="EMBL" id="KGM34662.1"/>
    </source>
</evidence>
<dbReference type="PANTHER" id="PTHR10625">
    <property type="entry name" value="HISTONE DEACETYLASE HDAC1-RELATED"/>
    <property type="match status" value="1"/>
</dbReference>
<comment type="similarity">
    <text evidence="2">Belongs to the histone deacetylase family.</text>
</comment>
<reference evidence="7 8" key="1">
    <citation type="submission" date="2014-01" db="EMBL/GenBank/DDBJ databases">
        <title>Genome sequence determination for a cystic fibrosis isolate, Inquilinus limosus.</title>
        <authorList>
            <person name="Pino M."/>
            <person name="Di Conza J."/>
            <person name="Gutkind G."/>
        </authorList>
    </citation>
    <scope>NUCLEOTIDE SEQUENCE [LARGE SCALE GENOMIC DNA]</scope>
    <source>
        <strain evidence="7 8">MP06</strain>
    </source>
</reference>
<evidence type="ECO:0000256" key="2">
    <source>
        <dbReference type="ARBA" id="ARBA00005947"/>
    </source>
</evidence>
<dbReference type="AlphaFoldDB" id="A0A0A0DCD3"/>
<dbReference type="EMBL" id="JANX01000077">
    <property type="protein sequence ID" value="KGM34662.1"/>
    <property type="molecule type" value="Genomic_DNA"/>
</dbReference>
<evidence type="ECO:0000259" key="6">
    <source>
        <dbReference type="Pfam" id="PF00850"/>
    </source>
</evidence>
<dbReference type="OrthoDB" id="9808367at2"/>
<evidence type="ECO:0000313" key="8">
    <source>
        <dbReference type="Proteomes" id="UP000029995"/>
    </source>
</evidence>
<dbReference type="SUPFAM" id="SSF52768">
    <property type="entry name" value="Arginase/deacetylase"/>
    <property type="match status" value="1"/>
</dbReference>
<dbReference type="GO" id="GO:0040029">
    <property type="term" value="P:epigenetic regulation of gene expression"/>
    <property type="evidence" value="ECO:0007669"/>
    <property type="project" value="TreeGrafter"/>
</dbReference>
<evidence type="ECO:0000256" key="4">
    <source>
        <dbReference type="ARBA" id="ARBA00022801"/>
    </source>
</evidence>
<keyword evidence="4" id="KW-0378">Hydrolase</keyword>
<comment type="cofactor">
    <cofactor evidence="1">
        <name>Zn(2+)</name>
        <dbReference type="ChEBI" id="CHEBI:29105"/>
    </cofactor>
</comment>
<sequence length="342" mass="37615">MLVIHHPDQALHDPEQVFRTGRFIDQPDRAERYRIFLDTVRQDRHEIAEAPLNRAEAVTEIHEPAYVEFLRTVHARWSENPGYGPVVIPNVHPTHRMHRKPTELLGELGWYSNSTSCPITAGTWPAIFAATQVAVHGAERLVSASAPVYAMCRPPGHHAYPDLMTGVCYLNNAAIAAHQLTKRFGKVAIVDIDVHHCNGTQFIFWERPDVLVCSIHIDPRLSAPYYAGHADETGDGAGAGLNFNQPLPWATPDPVWIEAIDAAVGKVRGFAPGALVVSLGFDAGEHDPVATFKITDAGFAEAARRLAALTLPTLLVQEGGYLSPSLGGYLRSFLRTFEDRSI</sequence>
<dbReference type="RefSeq" id="WP_034834476.1">
    <property type="nucleotide sequence ID" value="NZ_JANX01000077.1"/>
</dbReference>
<dbReference type="Pfam" id="PF00850">
    <property type="entry name" value="Hist_deacetyl"/>
    <property type="match status" value="1"/>
</dbReference>
<dbReference type="PANTHER" id="PTHR10625:SF17">
    <property type="entry name" value="HISTONE DEACETYLASE 8"/>
    <property type="match status" value="1"/>
</dbReference>
<feature type="domain" description="Histone deacetylase" evidence="6">
    <location>
        <begin position="28"/>
        <end position="333"/>
    </location>
</feature>
<evidence type="ECO:0000256" key="1">
    <source>
        <dbReference type="ARBA" id="ARBA00001947"/>
    </source>
</evidence>
<protein>
    <recommendedName>
        <fullName evidence="6">Histone deacetylase domain-containing protein</fullName>
    </recommendedName>
</protein>
<evidence type="ECO:0000256" key="3">
    <source>
        <dbReference type="ARBA" id="ARBA00022723"/>
    </source>
</evidence>
<dbReference type="InterPro" id="IPR000286">
    <property type="entry name" value="HDACs"/>
</dbReference>
<keyword evidence="3" id="KW-0479">Metal-binding</keyword>
<proteinExistence type="inferred from homology"/>
<dbReference type="GO" id="GO:0046872">
    <property type="term" value="F:metal ion binding"/>
    <property type="evidence" value="ECO:0007669"/>
    <property type="project" value="UniProtKB-KW"/>
</dbReference>
<evidence type="ECO:0000256" key="5">
    <source>
        <dbReference type="ARBA" id="ARBA00022833"/>
    </source>
</evidence>
<dbReference type="PRINTS" id="PR01270">
    <property type="entry name" value="HDASUPER"/>
</dbReference>
<dbReference type="Proteomes" id="UP000029995">
    <property type="component" value="Unassembled WGS sequence"/>
</dbReference>